<dbReference type="AlphaFoldDB" id="A0A498JH74"/>
<accession>A0A498JH74</accession>
<evidence type="ECO:0000259" key="1">
    <source>
        <dbReference type="Pfam" id="PF03478"/>
    </source>
</evidence>
<dbReference type="PANTHER" id="PTHR44259">
    <property type="entry name" value="OS07G0183000 PROTEIN-RELATED"/>
    <property type="match status" value="1"/>
</dbReference>
<keyword evidence="3" id="KW-1185">Reference proteome</keyword>
<feature type="domain" description="KIB1-4 beta-propeller" evidence="1">
    <location>
        <begin position="35"/>
        <end position="314"/>
    </location>
</feature>
<protein>
    <recommendedName>
        <fullName evidence="1">KIB1-4 beta-propeller domain-containing protein</fullName>
    </recommendedName>
</protein>
<sequence length="341" mass="39201">MASAKDNKRKFDEMSSCHNPPLLLIQTPKKPEWNLYNPIEDKVLGLQLKFPNKRLRGSSKGWLIAVNLDFVVTLINPFLRVKGRQKRADSVIDLPPLACPDNMSSRRKTTFVNKATLSADPILEADKCIVMVIHERERTGNNLAFFRLTKDTSWTYVVDETLRSLQDVHVGSKSYVVKEMGTLFSFDITSDQSISDKQLVAADTLECFQKYVKTYIVVLDDNELLMVQRVVEFDDGGRWTKEVRIFKLNFDMYKWIETETLGDVALFLGDNFSTSVKASNFSGCLPNCIYFNYDFDCVNSYPKHRLDDDYGVYDIESRSYSQTYTPEAKKLRGCLFSLTKR</sequence>
<dbReference type="EMBL" id="RDQH01000333">
    <property type="protein sequence ID" value="RXH95038.1"/>
    <property type="molecule type" value="Genomic_DNA"/>
</dbReference>
<dbReference type="PANTHER" id="PTHR44259:SF107">
    <property type="entry name" value="F-BOX PROTEIN SKIP23-LIKE"/>
    <property type="match status" value="1"/>
</dbReference>
<dbReference type="Proteomes" id="UP000290289">
    <property type="component" value="Chromosome 7"/>
</dbReference>
<dbReference type="InterPro" id="IPR050942">
    <property type="entry name" value="F-box_BR-signaling"/>
</dbReference>
<organism evidence="2 3">
    <name type="scientific">Malus domestica</name>
    <name type="common">Apple</name>
    <name type="synonym">Pyrus malus</name>
    <dbReference type="NCBI Taxonomy" id="3750"/>
    <lineage>
        <taxon>Eukaryota</taxon>
        <taxon>Viridiplantae</taxon>
        <taxon>Streptophyta</taxon>
        <taxon>Embryophyta</taxon>
        <taxon>Tracheophyta</taxon>
        <taxon>Spermatophyta</taxon>
        <taxon>Magnoliopsida</taxon>
        <taxon>eudicotyledons</taxon>
        <taxon>Gunneridae</taxon>
        <taxon>Pentapetalae</taxon>
        <taxon>rosids</taxon>
        <taxon>fabids</taxon>
        <taxon>Rosales</taxon>
        <taxon>Rosaceae</taxon>
        <taxon>Amygdaloideae</taxon>
        <taxon>Maleae</taxon>
        <taxon>Malus</taxon>
    </lineage>
</organism>
<comment type="caution">
    <text evidence="2">The sequence shown here is derived from an EMBL/GenBank/DDBJ whole genome shotgun (WGS) entry which is preliminary data.</text>
</comment>
<proteinExistence type="predicted"/>
<dbReference type="Pfam" id="PF03478">
    <property type="entry name" value="Beta-prop_KIB1-4"/>
    <property type="match status" value="1"/>
</dbReference>
<evidence type="ECO:0000313" key="2">
    <source>
        <dbReference type="EMBL" id="RXH95038.1"/>
    </source>
</evidence>
<reference evidence="2 3" key="1">
    <citation type="submission" date="2018-10" db="EMBL/GenBank/DDBJ databases">
        <title>A high-quality apple genome assembly.</title>
        <authorList>
            <person name="Hu J."/>
        </authorList>
    </citation>
    <scope>NUCLEOTIDE SEQUENCE [LARGE SCALE GENOMIC DNA]</scope>
    <source>
        <strain evidence="3">cv. HFTH1</strain>
        <tissue evidence="2">Young leaf</tissue>
    </source>
</reference>
<evidence type="ECO:0000313" key="3">
    <source>
        <dbReference type="Proteomes" id="UP000290289"/>
    </source>
</evidence>
<gene>
    <name evidence="2" type="ORF">DVH24_024722</name>
</gene>
<name>A0A498JH74_MALDO</name>
<dbReference type="InterPro" id="IPR005174">
    <property type="entry name" value="KIB1-4_b-propeller"/>
</dbReference>